<dbReference type="Gene3D" id="2.130.10.10">
    <property type="entry name" value="YVTN repeat-like/Quinoprotein amine dehydrogenase"/>
    <property type="match status" value="1"/>
</dbReference>
<dbReference type="SUPFAM" id="SSF50978">
    <property type="entry name" value="WD40 repeat-like"/>
    <property type="match status" value="1"/>
</dbReference>
<evidence type="ECO:0000256" key="1">
    <source>
        <dbReference type="ARBA" id="ARBA00022574"/>
    </source>
</evidence>
<evidence type="ECO:0000256" key="2">
    <source>
        <dbReference type="ARBA" id="ARBA00022737"/>
    </source>
</evidence>
<name>A0A8K0PJE4_9PEZI</name>
<dbReference type="InterPro" id="IPR036322">
    <property type="entry name" value="WD40_repeat_dom_sf"/>
</dbReference>
<keyword evidence="5" id="KW-1185">Reference proteome</keyword>
<proteinExistence type="predicted"/>
<dbReference type="PANTHER" id="PTHR46042:SF1">
    <property type="entry name" value="DIPHTHINE METHYLTRANSFERASE"/>
    <property type="match status" value="1"/>
</dbReference>
<gene>
    <name evidence="4" type="ORF">KVT40_003308</name>
</gene>
<dbReference type="InterPro" id="IPR052415">
    <property type="entry name" value="Diphthine_MTase"/>
</dbReference>
<evidence type="ECO:0000313" key="4">
    <source>
        <dbReference type="EMBL" id="KAG8629443.1"/>
    </source>
</evidence>
<dbReference type="AlphaFoldDB" id="A0A8K0PJE4"/>
<evidence type="ECO:0000313" key="5">
    <source>
        <dbReference type="Proteomes" id="UP000809789"/>
    </source>
</evidence>
<reference evidence="4" key="1">
    <citation type="submission" date="2021-07" db="EMBL/GenBank/DDBJ databases">
        <title>Elsinoe batatas strain:CRI-CJ2 Genome sequencing and assembly.</title>
        <authorList>
            <person name="Huang L."/>
        </authorList>
    </citation>
    <scope>NUCLEOTIDE SEQUENCE</scope>
    <source>
        <strain evidence="4">CRI-CJ2</strain>
    </source>
</reference>
<dbReference type="GO" id="GO:0005737">
    <property type="term" value="C:cytoplasm"/>
    <property type="evidence" value="ECO:0007669"/>
    <property type="project" value="TreeGrafter"/>
</dbReference>
<dbReference type="PANTHER" id="PTHR46042">
    <property type="entry name" value="DIPHTHINE METHYLTRANSFERASE"/>
    <property type="match status" value="1"/>
</dbReference>
<protein>
    <submittedName>
        <fullName evidence="4">Uncharacterized protein</fullName>
    </submittedName>
</protein>
<dbReference type="GO" id="GO:0017183">
    <property type="term" value="P:protein histidyl modification to diphthamide"/>
    <property type="evidence" value="ECO:0007669"/>
    <property type="project" value="TreeGrafter"/>
</dbReference>
<dbReference type="InterPro" id="IPR015943">
    <property type="entry name" value="WD40/YVTN_repeat-like_dom_sf"/>
</dbReference>
<dbReference type="GO" id="GO:0061685">
    <property type="term" value="F:diphthine methylesterase activity"/>
    <property type="evidence" value="ECO:0007669"/>
    <property type="project" value="TreeGrafter"/>
</dbReference>
<sequence length="436" mass="47222">MRLLKSTRAHQPVSCVVSAPGYQDQIIVGTYALDQSEDTASSSGNQSRSGGIRIYQLEGDEILILKEFVVAAGILDIAIDPHDQTRLFAATSVGSIIEYRIQSKDDPRHGTPVLDLALVRDMQILDPAILILDLEFHPTQPGILGITTSTGHTCLVSTSPNTDTEFDTEQPTDASISLAPLHHSPLEAWTLSFSPSGTHLFFGADDSTLGTAHLPPGLLTFDSLPSSSPPTSSLTLFSSTIPADPVPLLTLPTSITARVHNAGVVSIIPLFTSPRDAASSAPTTSILLTGSYDDHIRVVRPERKPIARTLAELNLGGGVWRTSIISQWVDPRDEDKRKWLVLVACMHSGAKVVEVRCERFGEAVEGSEAGDGGWEIEEMVGFEGHESMCYGAVVVPGKGRRRRVISTSFYDKLIADWEFEGPKWLDEGEEGMEDKV</sequence>
<comment type="pathway">
    <text evidence="3">Protein modification.</text>
</comment>
<keyword evidence="1" id="KW-0853">WD repeat</keyword>
<keyword evidence="2" id="KW-0677">Repeat</keyword>
<comment type="caution">
    <text evidence="4">The sequence shown here is derived from an EMBL/GenBank/DDBJ whole genome shotgun (WGS) entry which is preliminary data.</text>
</comment>
<dbReference type="EMBL" id="JAESVG020000003">
    <property type="protein sequence ID" value="KAG8629443.1"/>
    <property type="molecule type" value="Genomic_DNA"/>
</dbReference>
<organism evidence="4 5">
    <name type="scientific">Elsinoe batatas</name>
    <dbReference type="NCBI Taxonomy" id="2601811"/>
    <lineage>
        <taxon>Eukaryota</taxon>
        <taxon>Fungi</taxon>
        <taxon>Dikarya</taxon>
        <taxon>Ascomycota</taxon>
        <taxon>Pezizomycotina</taxon>
        <taxon>Dothideomycetes</taxon>
        <taxon>Dothideomycetidae</taxon>
        <taxon>Myriangiales</taxon>
        <taxon>Elsinoaceae</taxon>
        <taxon>Elsinoe</taxon>
    </lineage>
</organism>
<evidence type="ECO:0000256" key="3">
    <source>
        <dbReference type="ARBA" id="ARBA00043952"/>
    </source>
</evidence>
<accession>A0A8K0PJE4</accession>
<dbReference type="OrthoDB" id="1930760at2759"/>
<dbReference type="Proteomes" id="UP000809789">
    <property type="component" value="Unassembled WGS sequence"/>
</dbReference>